<dbReference type="AlphaFoldDB" id="A0A1A8MTZ7"/>
<feature type="region of interest" description="Disordered" evidence="1">
    <location>
        <begin position="171"/>
        <end position="196"/>
    </location>
</feature>
<feature type="compositionally biased region" description="Basic and acidic residues" evidence="1">
    <location>
        <begin position="110"/>
        <end position="119"/>
    </location>
</feature>
<sequence>MTIGRNSRRSSVRSSIRAPKFLDKSSGFYGRLDEPEATAEVVGGGVENDSSREMGVDISLALDVVHNSGADEEVDVFSGGMMEDDGETLLRRKPSRHSSRWRKSSRRRQREVQEEKTQEQKPSLVDAHMLEDKIQELKQMEEDNQKGDITKDPALAHFQIQEYAEDQVLIRDKKRGREEETEEERKSEKEQEEGMKVVKRNTVKSYRKAFDRALRRGWEAFIANLYSVTLTPVTPSPPSSSPSLKKQHEHTSVLAEFR</sequence>
<name>A0A1A8MTZ7_9TELE</name>
<organism evidence="2">
    <name type="scientific">Nothobranchius pienaari</name>
    <dbReference type="NCBI Taxonomy" id="704102"/>
    <lineage>
        <taxon>Eukaryota</taxon>
        <taxon>Metazoa</taxon>
        <taxon>Chordata</taxon>
        <taxon>Craniata</taxon>
        <taxon>Vertebrata</taxon>
        <taxon>Euteleostomi</taxon>
        <taxon>Actinopterygii</taxon>
        <taxon>Neopterygii</taxon>
        <taxon>Teleostei</taxon>
        <taxon>Neoteleostei</taxon>
        <taxon>Acanthomorphata</taxon>
        <taxon>Ovalentaria</taxon>
        <taxon>Atherinomorphae</taxon>
        <taxon>Cyprinodontiformes</taxon>
        <taxon>Nothobranchiidae</taxon>
        <taxon>Nothobranchius</taxon>
    </lineage>
</organism>
<gene>
    <name evidence="2" type="primary">Nfu_g_1_012595</name>
</gene>
<feature type="region of interest" description="Disordered" evidence="1">
    <location>
        <begin position="230"/>
        <end position="258"/>
    </location>
</feature>
<feature type="region of interest" description="Disordered" evidence="1">
    <location>
        <begin position="77"/>
        <end position="122"/>
    </location>
</feature>
<feature type="compositionally biased region" description="Basic residues" evidence="1">
    <location>
        <begin position="91"/>
        <end position="109"/>
    </location>
</feature>
<accession>A0A1A8MTZ7</accession>
<dbReference type="EMBL" id="HAEF01019201">
    <property type="protein sequence ID" value="SBR60360.1"/>
    <property type="molecule type" value="Transcribed_RNA"/>
</dbReference>
<protein>
    <submittedName>
        <fullName evidence="2">Uncharacterized protein</fullName>
    </submittedName>
</protein>
<proteinExistence type="predicted"/>
<reference evidence="2" key="1">
    <citation type="submission" date="2016-05" db="EMBL/GenBank/DDBJ databases">
        <authorList>
            <person name="Lavstsen T."/>
            <person name="Jespersen J.S."/>
        </authorList>
    </citation>
    <scope>NUCLEOTIDE SEQUENCE</scope>
    <source>
        <tissue evidence="2">Brain</tissue>
    </source>
</reference>
<reference evidence="2" key="2">
    <citation type="submission" date="2016-06" db="EMBL/GenBank/DDBJ databases">
        <title>The genome of a short-lived fish provides insights into sex chromosome evolution and the genetic control of aging.</title>
        <authorList>
            <person name="Reichwald K."/>
            <person name="Felder M."/>
            <person name="Petzold A."/>
            <person name="Koch P."/>
            <person name="Groth M."/>
            <person name="Platzer M."/>
        </authorList>
    </citation>
    <scope>NUCLEOTIDE SEQUENCE</scope>
    <source>
        <tissue evidence="2">Brain</tissue>
    </source>
</reference>
<evidence type="ECO:0000313" key="2">
    <source>
        <dbReference type="EMBL" id="SBR60360.1"/>
    </source>
</evidence>
<evidence type="ECO:0000256" key="1">
    <source>
        <dbReference type="SAM" id="MobiDB-lite"/>
    </source>
</evidence>